<evidence type="ECO:0008006" key="3">
    <source>
        <dbReference type="Google" id="ProtNLM"/>
    </source>
</evidence>
<keyword evidence="1" id="KW-0472">Membrane</keyword>
<feature type="transmembrane region" description="Helical" evidence="1">
    <location>
        <begin position="46"/>
        <end position="65"/>
    </location>
</feature>
<keyword evidence="1" id="KW-1133">Transmembrane helix</keyword>
<keyword evidence="1" id="KW-0812">Transmembrane</keyword>
<dbReference type="HOGENOM" id="CLU_203667_0_0_9"/>
<accession>W8YH17</accession>
<sequence>MKKIGGGTMGKRKLLFEIGVLFLSIGLLLSNFYSDIPSPFPNLHKGIGISIVIIGLFCLITSNFYRKSE</sequence>
<dbReference type="Proteomes" id="UP000030682">
    <property type="component" value="Unassembled WGS sequence"/>
</dbReference>
<feature type="transmembrane region" description="Helical" evidence="1">
    <location>
        <begin position="14"/>
        <end position="34"/>
    </location>
</feature>
<gene>
    <name evidence="2" type="ORF">BTDB27_004078</name>
</gene>
<name>W8YH17_BACTU</name>
<evidence type="ECO:0000256" key="1">
    <source>
        <dbReference type="SAM" id="Phobius"/>
    </source>
</evidence>
<dbReference type="EMBL" id="HG810019">
    <property type="protein sequence ID" value="CDN37736.1"/>
    <property type="molecule type" value="Genomic_DNA"/>
</dbReference>
<evidence type="ECO:0000313" key="2">
    <source>
        <dbReference type="EMBL" id="CDN37736.1"/>
    </source>
</evidence>
<organism evidence="2">
    <name type="scientific">Bacillus thuringiensis DB27</name>
    <dbReference type="NCBI Taxonomy" id="1431339"/>
    <lineage>
        <taxon>Bacteria</taxon>
        <taxon>Bacillati</taxon>
        <taxon>Bacillota</taxon>
        <taxon>Bacilli</taxon>
        <taxon>Bacillales</taxon>
        <taxon>Bacillaceae</taxon>
        <taxon>Bacillus</taxon>
        <taxon>Bacillus cereus group</taxon>
    </lineage>
</organism>
<reference evidence="2" key="1">
    <citation type="submission" date="2014-01" db="EMBL/GenBank/DDBJ databases">
        <title>Draft genome sequence of highly nematicidal Bacillus thuringiensis DB27.</title>
        <authorList>
            <person name="Iatsenko I."/>
            <person name="Pickard D."/>
            <person name="Corton C."/>
            <person name="Dougan G."/>
            <person name="Sommer R.J."/>
        </authorList>
    </citation>
    <scope>NUCLEOTIDE SEQUENCE [LARGE SCALE GENOMIC DNA]</scope>
    <source>
        <strain evidence="2">DB27</strain>
    </source>
</reference>
<dbReference type="AlphaFoldDB" id="W8YH17"/>
<protein>
    <recommendedName>
        <fullName evidence="3">Group-specific protein</fullName>
    </recommendedName>
</protein>
<reference evidence="2" key="2">
    <citation type="submission" date="2014-01" db="EMBL/GenBank/DDBJ databases">
        <authorList>
            <person name="Aslett M."/>
        </authorList>
    </citation>
    <scope>NUCLEOTIDE SEQUENCE [LARGE SCALE GENOMIC DNA]</scope>
    <source>
        <strain evidence="2">DB27</strain>
    </source>
</reference>
<proteinExistence type="predicted"/>